<dbReference type="InParanoid" id="A0A0C3D1M5"/>
<keyword evidence="2" id="KW-1185">Reference proteome</keyword>
<organism evidence="1 2">
    <name type="scientific">Scleroderma citrinum Foug A</name>
    <dbReference type="NCBI Taxonomy" id="1036808"/>
    <lineage>
        <taxon>Eukaryota</taxon>
        <taxon>Fungi</taxon>
        <taxon>Dikarya</taxon>
        <taxon>Basidiomycota</taxon>
        <taxon>Agaricomycotina</taxon>
        <taxon>Agaricomycetes</taxon>
        <taxon>Agaricomycetidae</taxon>
        <taxon>Boletales</taxon>
        <taxon>Sclerodermatineae</taxon>
        <taxon>Sclerodermataceae</taxon>
        <taxon>Scleroderma</taxon>
    </lineage>
</organism>
<gene>
    <name evidence="1" type="ORF">SCLCIDRAFT_1221746</name>
</gene>
<protein>
    <submittedName>
        <fullName evidence="1">Uncharacterized protein</fullName>
    </submittedName>
</protein>
<reference evidence="2" key="2">
    <citation type="submission" date="2015-01" db="EMBL/GenBank/DDBJ databases">
        <title>Evolutionary Origins and Diversification of the Mycorrhizal Mutualists.</title>
        <authorList>
            <consortium name="DOE Joint Genome Institute"/>
            <consortium name="Mycorrhizal Genomics Consortium"/>
            <person name="Kohler A."/>
            <person name="Kuo A."/>
            <person name="Nagy L.G."/>
            <person name="Floudas D."/>
            <person name="Copeland A."/>
            <person name="Barry K.W."/>
            <person name="Cichocki N."/>
            <person name="Veneault-Fourrey C."/>
            <person name="LaButti K."/>
            <person name="Lindquist E.A."/>
            <person name="Lipzen A."/>
            <person name="Lundell T."/>
            <person name="Morin E."/>
            <person name="Murat C."/>
            <person name="Riley R."/>
            <person name="Ohm R."/>
            <person name="Sun H."/>
            <person name="Tunlid A."/>
            <person name="Henrissat B."/>
            <person name="Grigoriev I.V."/>
            <person name="Hibbett D.S."/>
            <person name="Martin F."/>
        </authorList>
    </citation>
    <scope>NUCLEOTIDE SEQUENCE [LARGE SCALE GENOMIC DNA]</scope>
    <source>
        <strain evidence="2">Foug A</strain>
    </source>
</reference>
<evidence type="ECO:0000313" key="1">
    <source>
        <dbReference type="EMBL" id="KIM54730.1"/>
    </source>
</evidence>
<dbReference type="HOGENOM" id="CLU_2887096_0_0_1"/>
<proteinExistence type="predicted"/>
<name>A0A0C3D1M5_9AGAM</name>
<evidence type="ECO:0000313" key="2">
    <source>
        <dbReference type="Proteomes" id="UP000053989"/>
    </source>
</evidence>
<reference evidence="1 2" key="1">
    <citation type="submission" date="2014-04" db="EMBL/GenBank/DDBJ databases">
        <authorList>
            <consortium name="DOE Joint Genome Institute"/>
            <person name="Kuo A."/>
            <person name="Kohler A."/>
            <person name="Nagy L.G."/>
            <person name="Floudas D."/>
            <person name="Copeland A."/>
            <person name="Barry K.W."/>
            <person name="Cichocki N."/>
            <person name="Veneault-Fourrey C."/>
            <person name="LaButti K."/>
            <person name="Lindquist E.A."/>
            <person name="Lipzen A."/>
            <person name="Lundell T."/>
            <person name="Morin E."/>
            <person name="Murat C."/>
            <person name="Sun H."/>
            <person name="Tunlid A."/>
            <person name="Henrissat B."/>
            <person name="Grigoriev I.V."/>
            <person name="Hibbett D.S."/>
            <person name="Martin F."/>
            <person name="Nordberg H.P."/>
            <person name="Cantor M.N."/>
            <person name="Hua S.X."/>
        </authorList>
    </citation>
    <scope>NUCLEOTIDE SEQUENCE [LARGE SCALE GENOMIC DNA]</scope>
    <source>
        <strain evidence="1 2">Foug A</strain>
    </source>
</reference>
<dbReference type="Proteomes" id="UP000053989">
    <property type="component" value="Unassembled WGS sequence"/>
</dbReference>
<accession>A0A0C3D1M5</accession>
<sequence length="63" mass="6870">MPPASAEPLLDCSVLDLFMSSGKLALNADGESKRSRPISVVYFTTFQSEPNHTMSFISSEFSP</sequence>
<dbReference type="AlphaFoldDB" id="A0A0C3D1M5"/>
<dbReference type="EMBL" id="KN822148">
    <property type="protein sequence ID" value="KIM54730.1"/>
    <property type="molecule type" value="Genomic_DNA"/>
</dbReference>